<dbReference type="InterPro" id="IPR001214">
    <property type="entry name" value="SET_dom"/>
</dbReference>
<feature type="domain" description="SET" evidence="1">
    <location>
        <begin position="21"/>
        <end position="255"/>
    </location>
</feature>
<gene>
    <name evidence="2" type="ORF">INT44_007511</name>
</gene>
<evidence type="ECO:0000313" key="2">
    <source>
        <dbReference type="EMBL" id="KAG2176847.1"/>
    </source>
</evidence>
<dbReference type="OrthoDB" id="441812at2759"/>
<dbReference type="PROSITE" id="PS50280">
    <property type="entry name" value="SET"/>
    <property type="match status" value="1"/>
</dbReference>
<proteinExistence type="predicted"/>
<dbReference type="Proteomes" id="UP000612746">
    <property type="component" value="Unassembled WGS sequence"/>
</dbReference>
<dbReference type="AlphaFoldDB" id="A0A8H7PML0"/>
<dbReference type="Pfam" id="PF00856">
    <property type="entry name" value="SET"/>
    <property type="match status" value="1"/>
</dbReference>
<evidence type="ECO:0000259" key="1">
    <source>
        <dbReference type="PROSITE" id="PS50280"/>
    </source>
</evidence>
<evidence type="ECO:0000313" key="3">
    <source>
        <dbReference type="Proteomes" id="UP000612746"/>
    </source>
</evidence>
<dbReference type="GO" id="GO:0016279">
    <property type="term" value="F:protein-lysine N-methyltransferase activity"/>
    <property type="evidence" value="ECO:0007669"/>
    <property type="project" value="TreeGrafter"/>
</dbReference>
<sequence length="466" mass="52611">MNHTLSNFLEHLSSTEHLNLSKVQVKHTPDAGYGLFATEDFSSDTAEPMVTIPSNLIVTASKALQYLKEHDRQQYDELEELPRNNKTIERYCILLFLICEKNAATPSSWRYYIDILPSLDTLKSTQALFYQEKEMQLLEGTSLHKSIMERRSTLSKQLKQLTTLVPSASNVSLDDWQWADMVFWTRVVSIDSQKQAKDEDASEITPDYAMVPLLDFANHTLAPNLRWELDDEGNFQLLAHNAGGSAGEQLYFSYGDKPNQELLFLHGFCIPDNPNPAKFTMSVIPLMMMDEETIEPKMRWLHDIGETHTLILEEESQGDDHPLMKAGVTKHSAALLQLAVLDVDDPIDFILEDDNLVLCFEGKPMANLDELLESVSRYELCPIQQLRASLLLSQALSDHSEKIAETTKEMKSASHANNPVIQNILIYALEELALLENALSKVQDVQSDLGKDPRVLQYIGASQSAE</sequence>
<dbReference type="EMBL" id="JAEPRA010000013">
    <property type="protein sequence ID" value="KAG2176847.1"/>
    <property type="molecule type" value="Genomic_DNA"/>
</dbReference>
<protein>
    <recommendedName>
        <fullName evidence="1">SET domain-containing protein</fullName>
    </recommendedName>
</protein>
<keyword evidence="3" id="KW-1185">Reference proteome</keyword>
<reference evidence="2" key="1">
    <citation type="submission" date="2020-12" db="EMBL/GenBank/DDBJ databases">
        <title>Metabolic potential, ecology and presence of endohyphal bacteria is reflected in genomic diversity of Mucoromycotina.</title>
        <authorList>
            <person name="Muszewska A."/>
            <person name="Okrasinska A."/>
            <person name="Steczkiewicz K."/>
            <person name="Drgas O."/>
            <person name="Orlowska M."/>
            <person name="Perlinska-Lenart U."/>
            <person name="Aleksandrzak-Piekarczyk T."/>
            <person name="Szatraj K."/>
            <person name="Zielenkiewicz U."/>
            <person name="Pilsyk S."/>
            <person name="Malc E."/>
            <person name="Mieczkowski P."/>
            <person name="Kruszewska J.S."/>
            <person name="Biernat P."/>
            <person name="Pawlowska J."/>
        </authorList>
    </citation>
    <scope>NUCLEOTIDE SEQUENCE</scope>
    <source>
        <strain evidence="2">WA0000051536</strain>
    </source>
</reference>
<dbReference type="InterPro" id="IPR050600">
    <property type="entry name" value="SETD3_SETD6_MTase"/>
</dbReference>
<dbReference type="Gene3D" id="3.90.1410.10">
    <property type="entry name" value="set domain protein methyltransferase, domain 1"/>
    <property type="match status" value="1"/>
</dbReference>
<dbReference type="SUPFAM" id="SSF82199">
    <property type="entry name" value="SET domain"/>
    <property type="match status" value="1"/>
</dbReference>
<dbReference type="PANTHER" id="PTHR13271">
    <property type="entry name" value="UNCHARACTERIZED PUTATIVE METHYLTRANSFERASE"/>
    <property type="match status" value="1"/>
</dbReference>
<dbReference type="CDD" id="cd10527">
    <property type="entry name" value="SET_LSMT"/>
    <property type="match status" value="1"/>
</dbReference>
<comment type="caution">
    <text evidence="2">The sequence shown here is derived from an EMBL/GenBank/DDBJ whole genome shotgun (WGS) entry which is preliminary data.</text>
</comment>
<organism evidence="2 3">
    <name type="scientific">Umbelopsis vinacea</name>
    <dbReference type="NCBI Taxonomy" id="44442"/>
    <lineage>
        <taxon>Eukaryota</taxon>
        <taxon>Fungi</taxon>
        <taxon>Fungi incertae sedis</taxon>
        <taxon>Mucoromycota</taxon>
        <taxon>Mucoromycotina</taxon>
        <taxon>Umbelopsidomycetes</taxon>
        <taxon>Umbelopsidales</taxon>
        <taxon>Umbelopsidaceae</taxon>
        <taxon>Umbelopsis</taxon>
    </lineage>
</organism>
<name>A0A8H7PML0_9FUNG</name>
<dbReference type="InterPro" id="IPR046341">
    <property type="entry name" value="SET_dom_sf"/>
</dbReference>
<accession>A0A8H7PML0</accession>